<dbReference type="InterPro" id="IPR011049">
    <property type="entry name" value="Serralysin-like_metalloprot_C"/>
</dbReference>
<dbReference type="RefSeq" id="WP_108884864.1">
    <property type="nucleotide sequence ID" value="NZ_OMOJ01000001.1"/>
</dbReference>
<dbReference type="InterPro" id="IPR018511">
    <property type="entry name" value="Hemolysin-typ_Ca-bd_CS"/>
</dbReference>
<organism evidence="3 4">
    <name type="scientific">Pseudoprimorskyibacter insulae</name>
    <dbReference type="NCBI Taxonomy" id="1695997"/>
    <lineage>
        <taxon>Bacteria</taxon>
        <taxon>Pseudomonadati</taxon>
        <taxon>Pseudomonadota</taxon>
        <taxon>Alphaproteobacteria</taxon>
        <taxon>Rhodobacterales</taxon>
        <taxon>Paracoccaceae</taxon>
        <taxon>Pseudoprimorskyibacter</taxon>
    </lineage>
</organism>
<reference evidence="4" key="1">
    <citation type="submission" date="2018-03" db="EMBL/GenBank/DDBJ databases">
        <authorList>
            <person name="Rodrigo-Torres L."/>
            <person name="Arahal R. D."/>
            <person name="Lucena T."/>
        </authorList>
    </citation>
    <scope>NUCLEOTIDE SEQUENCE [LARGE SCALE GENOMIC DNA]</scope>
    <source>
        <strain evidence="4">CECT 8871</strain>
    </source>
</reference>
<dbReference type="PANTHER" id="PTHR38340">
    <property type="entry name" value="S-LAYER PROTEIN"/>
    <property type="match status" value="1"/>
</dbReference>
<dbReference type="OrthoDB" id="733404at2"/>
<dbReference type="GO" id="GO:0005509">
    <property type="term" value="F:calcium ion binding"/>
    <property type="evidence" value="ECO:0007669"/>
    <property type="project" value="InterPro"/>
</dbReference>
<dbReference type="Gene3D" id="2.150.10.10">
    <property type="entry name" value="Serralysin-like metalloprotease, C-terminal"/>
    <property type="match status" value="3"/>
</dbReference>
<comment type="subcellular location">
    <subcellularLocation>
        <location evidence="1">Secreted</location>
    </subcellularLocation>
</comment>
<keyword evidence="2" id="KW-0964">Secreted</keyword>
<gene>
    <name evidence="3" type="primary">ltxA_2</name>
    <name evidence="3" type="ORF">PRI8871_00793</name>
</gene>
<proteinExistence type="predicted"/>
<accession>A0A2R8AQF3</accession>
<dbReference type="InterPro" id="IPR001343">
    <property type="entry name" value="Hemolysn_Ca-bd"/>
</dbReference>
<dbReference type="PRINTS" id="PR00313">
    <property type="entry name" value="CABNDNGRPT"/>
</dbReference>
<dbReference type="AlphaFoldDB" id="A0A2R8AQF3"/>
<dbReference type="Pfam" id="PF00353">
    <property type="entry name" value="HemolysinCabind"/>
    <property type="match status" value="3"/>
</dbReference>
<evidence type="ECO:0000256" key="1">
    <source>
        <dbReference type="ARBA" id="ARBA00004613"/>
    </source>
</evidence>
<dbReference type="SUPFAM" id="SSF51120">
    <property type="entry name" value="beta-Roll"/>
    <property type="match status" value="1"/>
</dbReference>
<keyword evidence="4" id="KW-1185">Reference proteome</keyword>
<sequence length="384" mass="40750">MTIQYSFDAHLFIQRMNADWSEVTFDYQTGTVSVDVPDDQTSFTIMPYGGIDQDDLDGVTLNYLDRSIPIDPGSPIGIYKVTHSGGLVTDVLFMDVHRYDGGGNLNGFDDIYVAIGGDPLPDFADADAFNAWTQNSTGWWTPIETGPYAPGSTVSWEDFDIDTPIYGTDGADRLEGTNQSDTIYAQDGADTVIGLDGDDFIYGGRTTEDLRDVIYGGAGNDSIDGGYGNDELRGDAGDDSIEGGYGVDLVIGGDGNDVLTGSAWSDQIFGGNGNDFINGGFGFDRVNGGLGADKFYHTGNVGHGSDWIQDYDAAQGDVLFYGAAATKGDFLVQRATTASAGAADVQEVFITHKASGVLLWALIDGDAQASLNVMSNGLTFDLLA</sequence>
<dbReference type="PROSITE" id="PS00330">
    <property type="entry name" value="HEMOLYSIN_CALCIUM"/>
    <property type="match status" value="1"/>
</dbReference>
<evidence type="ECO:0000313" key="3">
    <source>
        <dbReference type="EMBL" id="SPF78200.1"/>
    </source>
</evidence>
<protein>
    <submittedName>
        <fullName evidence="3">Leukotoxin</fullName>
    </submittedName>
</protein>
<dbReference type="Proteomes" id="UP000244904">
    <property type="component" value="Unassembled WGS sequence"/>
</dbReference>
<dbReference type="EMBL" id="OMOJ01000001">
    <property type="protein sequence ID" value="SPF78200.1"/>
    <property type="molecule type" value="Genomic_DNA"/>
</dbReference>
<evidence type="ECO:0000313" key="4">
    <source>
        <dbReference type="Proteomes" id="UP000244904"/>
    </source>
</evidence>
<dbReference type="InterPro" id="IPR050557">
    <property type="entry name" value="RTX_toxin/Mannuronan_C5-epim"/>
</dbReference>
<dbReference type="PANTHER" id="PTHR38340:SF1">
    <property type="entry name" value="S-LAYER PROTEIN"/>
    <property type="match status" value="1"/>
</dbReference>
<evidence type="ECO:0000256" key="2">
    <source>
        <dbReference type="ARBA" id="ARBA00022525"/>
    </source>
</evidence>
<dbReference type="GO" id="GO:0005576">
    <property type="term" value="C:extracellular region"/>
    <property type="evidence" value="ECO:0007669"/>
    <property type="project" value="UniProtKB-SubCell"/>
</dbReference>
<name>A0A2R8AQF3_9RHOB</name>